<organism evidence="3">
    <name type="scientific">Pseudo-nitzschia australis</name>
    <dbReference type="NCBI Taxonomy" id="44445"/>
    <lineage>
        <taxon>Eukaryota</taxon>
        <taxon>Sar</taxon>
        <taxon>Stramenopiles</taxon>
        <taxon>Ochrophyta</taxon>
        <taxon>Bacillariophyta</taxon>
        <taxon>Bacillariophyceae</taxon>
        <taxon>Bacillariophycidae</taxon>
        <taxon>Bacillariales</taxon>
        <taxon>Bacillariaceae</taxon>
        <taxon>Pseudo-nitzschia</taxon>
    </lineage>
</organism>
<proteinExistence type="predicted"/>
<protein>
    <submittedName>
        <fullName evidence="3">Uncharacterized protein</fullName>
    </submittedName>
</protein>
<keyword evidence="2" id="KW-1133">Transmembrane helix</keyword>
<evidence type="ECO:0000256" key="1">
    <source>
        <dbReference type="SAM" id="MobiDB-lite"/>
    </source>
</evidence>
<dbReference type="EMBL" id="HBIX01007138">
    <property type="protein sequence ID" value="CAE0712842.1"/>
    <property type="molecule type" value="Transcribed_RNA"/>
</dbReference>
<dbReference type="AlphaFoldDB" id="A0A7S4EH70"/>
<feature type="compositionally biased region" description="Low complexity" evidence="1">
    <location>
        <begin position="9"/>
        <end position="22"/>
    </location>
</feature>
<feature type="region of interest" description="Disordered" evidence="1">
    <location>
        <begin position="1"/>
        <end position="45"/>
    </location>
</feature>
<evidence type="ECO:0000256" key="2">
    <source>
        <dbReference type="SAM" id="Phobius"/>
    </source>
</evidence>
<feature type="compositionally biased region" description="Basic and acidic residues" evidence="1">
    <location>
        <begin position="294"/>
        <end position="303"/>
    </location>
</feature>
<feature type="compositionally biased region" description="Basic and acidic residues" evidence="1">
    <location>
        <begin position="240"/>
        <end position="251"/>
    </location>
</feature>
<feature type="transmembrane region" description="Helical" evidence="2">
    <location>
        <begin position="145"/>
        <end position="170"/>
    </location>
</feature>
<evidence type="ECO:0000313" key="3">
    <source>
        <dbReference type="EMBL" id="CAE0712842.1"/>
    </source>
</evidence>
<name>A0A7S4EH70_9STRA</name>
<keyword evidence="2" id="KW-0812">Transmembrane</keyword>
<reference evidence="3" key="1">
    <citation type="submission" date="2021-01" db="EMBL/GenBank/DDBJ databases">
        <authorList>
            <person name="Corre E."/>
            <person name="Pelletier E."/>
            <person name="Niang G."/>
            <person name="Scheremetjew M."/>
            <person name="Finn R."/>
            <person name="Kale V."/>
            <person name="Holt S."/>
            <person name="Cochrane G."/>
            <person name="Meng A."/>
            <person name="Brown T."/>
            <person name="Cohen L."/>
        </authorList>
    </citation>
    <scope>NUCLEOTIDE SEQUENCE</scope>
    <source>
        <strain evidence="3">10249 10 AB</strain>
    </source>
</reference>
<keyword evidence="2" id="KW-0472">Membrane</keyword>
<accession>A0A7S4EH70</accession>
<gene>
    <name evidence="3" type="ORF">PAUS00366_LOCUS5594</name>
</gene>
<feature type="compositionally biased region" description="Basic and acidic residues" evidence="1">
    <location>
        <begin position="262"/>
        <end position="282"/>
    </location>
</feature>
<feature type="region of interest" description="Disordered" evidence="1">
    <location>
        <begin position="240"/>
        <end position="303"/>
    </location>
</feature>
<sequence>MSDKNNSWSGNSSEGLSPESSSYDTMAIENIRNDRNDVVDDDDDFFESLRKHQSTKDEHQGEKEQQQTRIVVDTTPTIMLLDTEHDQNYNVPELIENISPTSIDASISTTTSAEEHRSKYTKIKVIGAATANVQKFQKRGYHKNIFLFGLAITLLLLTLNIVDLRTVYWLSYDFQDSNPTGIINNISSESNIDRFQDRNTGVHVHVREHDQKSIDNPPDNRVETLYNIFEVRDSIIQRNQEEHRGQQRTEIEQPQNQPKQAETGKETDSKRQIRSKETKEVHTPATHNKATLHISEEDKSRPDLKHEIATTEEIVMPSEEDLYPTFETIDSGNLQISFLRFTLVSQSIRQKCQLVVLSTVEQVASVGKGAALYSLHGIKHVAQHVKHITKDMASALGRIQAKRHAVHAARGQNSLKHLMHEVEDFAQRANHVTKNLASTSSRIQAKSHLMAGGGQESIKNVRTAIWRRASRIMSRKLNVSVVHARN</sequence>